<evidence type="ECO:0000256" key="4">
    <source>
        <dbReference type="ARBA" id="ARBA00022729"/>
    </source>
</evidence>
<gene>
    <name evidence="6" type="ORF">BJP37_13440</name>
</gene>
<dbReference type="CDD" id="cd13563">
    <property type="entry name" value="PBP2_SsuA_like_6"/>
    <property type="match status" value="1"/>
</dbReference>
<evidence type="ECO:0000313" key="7">
    <source>
        <dbReference type="Proteomes" id="UP000186657"/>
    </source>
</evidence>
<dbReference type="EMBL" id="MKZS01000001">
    <property type="protein sequence ID" value="OLT59874.1"/>
    <property type="molecule type" value="Genomic_DNA"/>
</dbReference>
<dbReference type="PANTHER" id="PTHR30024">
    <property type="entry name" value="ALIPHATIC SULFONATES-BINDING PROTEIN-RELATED"/>
    <property type="match status" value="1"/>
</dbReference>
<dbReference type="RefSeq" id="WP_075899612.1">
    <property type="nucleotide sequence ID" value="NZ_MKZS01000001.1"/>
</dbReference>
<dbReference type="GO" id="GO:0042626">
    <property type="term" value="F:ATPase-coupled transmembrane transporter activity"/>
    <property type="evidence" value="ECO:0007669"/>
    <property type="project" value="InterPro"/>
</dbReference>
<dbReference type="SMART" id="SM00062">
    <property type="entry name" value="PBPb"/>
    <property type="match status" value="1"/>
</dbReference>
<keyword evidence="7" id="KW-1185">Reference proteome</keyword>
<sequence>MVLQRLKLWSRRQTLQWLIFASSTVILEACTPLQQASSGNDLGDAKPSLSMSLSLGVTTWIGLTPLLIALKKGFFQELGLRVDLKTFGYNPDYISAFLAGKLDAIAPVTSEAVLLATKGKDYRIVLVEDNSVGGDGILARNSISSIKDFKGKKIAVEKGAVSHFFLLKVLTAVGLSEADVTLVNVDPAGAAAAYQVGNVDIAVTYAPFLKQANLAQPDGRIIYDSSQIPTAITDVYLFATEYIEANPEAVEAFVKGVFKGLGFLNQHPSEGLAIAAKELKIEPDALAADLKGISLPDARANLEMLGNKQSDSYLLESLMDVARFLANQGKIDTIPDMEQFLEPKFVKAALGRVCKPNNLG</sequence>
<dbReference type="NCBIfam" id="TIGR01728">
    <property type="entry name" value="SsuA_fam"/>
    <property type="match status" value="1"/>
</dbReference>
<dbReference type="InterPro" id="IPR001638">
    <property type="entry name" value="Solute-binding_3/MltF_N"/>
</dbReference>
<keyword evidence="6" id="KW-0808">Transferase</keyword>
<evidence type="ECO:0000313" key="6">
    <source>
        <dbReference type="EMBL" id="OLT59874.1"/>
    </source>
</evidence>
<dbReference type="GO" id="GO:0016740">
    <property type="term" value="F:transferase activity"/>
    <property type="evidence" value="ECO:0007669"/>
    <property type="project" value="UniProtKB-KW"/>
</dbReference>
<evidence type="ECO:0000256" key="3">
    <source>
        <dbReference type="ARBA" id="ARBA00022448"/>
    </source>
</evidence>
<evidence type="ECO:0000259" key="5">
    <source>
        <dbReference type="SMART" id="SM00062"/>
    </source>
</evidence>
<dbReference type="GO" id="GO:0042597">
    <property type="term" value="C:periplasmic space"/>
    <property type="evidence" value="ECO:0007669"/>
    <property type="project" value="UniProtKB-SubCell"/>
</dbReference>
<dbReference type="InterPro" id="IPR015168">
    <property type="entry name" value="SsuA/THI5"/>
</dbReference>
<name>A0A1U7N1T5_9CYAN</name>
<dbReference type="PANTHER" id="PTHR30024:SF47">
    <property type="entry name" value="TAURINE-BINDING PERIPLASMIC PROTEIN"/>
    <property type="match status" value="1"/>
</dbReference>
<accession>A0A1U7N1T5</accession>
<evidence type="ECO:0000256" key="1">
    <source>
        <dbReference type="ARBA" id="ARBA00004418"/>
    </source>
</evidence>
<proteinExistence type="inferred from homology"/>
<comment type="similarity">
    <text evidence="2">Belongs to the bacterial solute-binding protein SsuA/TauA family.</text>
</comment>
<dbReference type="InterPro" id="IPR010067">
    <property type="entry name" value="ABC_SsuA_sub-bd"/>
</dbReference>
<evidence type="ECO:0000256" key="2">
    <source>
        <dbReference type="ARBA" id="ARBA00010742"/>
    </source>
</evidence>
<comment type="caution">
    <text evidence="6">The sequence shown here is derived from an EMBL/GenBank/DDBJ whole genome shotgun (WGS) entry which is preliminary data.</text>
</comment>
<dbReference type="SUPFAM" id="SSF53850">
    <property type="entry name" value="Periplasmic binding protein-like II"/>
    <property type="match status" value="1"/>
</dbReference>
<keyword evidence="3" id="KW-0813">Transport</keyword>
<dbReference type="Pfam" id="PF09084">
    <property type="entry name" value="NMT1"/>
    <property type="match status" value="1"/>
</dbReference>
<dbReference type="Proteomes" id="UP000186657">
    <property type="component" value="Unassembled WGS sequence"/>
</dbReference>
<protein>
    <submittedName>
        <fullName evidence="6">Myristoyl transferase</fullName>
    </submittedName>
</protein>
<dbReference type="Gene3D" id="3.40.190.10">
    <property type="entry name" value="Periplasmic binding protein-like II"/>
    <property type="match status" value="2"/>
</dbReference>
<dbReference type="AlphaFoldDB" id="A0A1U7N1T5"/>
<keyword evidence="4" id="KW-0732">Signal</keyword>
<reference evidence="6 7" key="1">
    <citation type="submission" date="2016-10" db="EMBL/GenBank/DDBJ databases">
        <title>Comparative genomics uncovers the prolific and rare metabolic potential of the cyanobacterial genus Moorea.</title>
        <authorList>
            <person name="Leao T."/>
            <person name="Castelao G."/>
            <person name="Korobeynikov A."/>
            <person name="Monroe E.A."/>
            <person name="Podell S."/>
            <person name="Glukhov E."/>
            <person name="Allen E."/>
            <person name="Gerwick W.H."/>
            <person name="Gerwick L."/>
        </authorList>
    </citation>
    <scope>NUCLEOTIDE SEQUENCE [LARGE SCALE GENOMIC DNA]</scope>
    <source>
        <strain evidence="6 7">PNG5-198</strain>
    </source>
</reference>
<organism evidence="6 7">
    <name type="scientific">Moorena bouillonii PNG</name>
    <dbReference type="NCBI Taxonomy" id="568701"/>
    <lineage>
        <taxon>Bacteria</taxon>
        <taxon>Bacillati</taxon>
        <taxon>Cyanobacteriota</taxon>
        <taxon>Cyanophyceae</taxon>
        <taxon>Coleofasciculales</taxon>
        <taxon>Coleofasciculaceae</taxon>
        <taxon>Moorena</taxon>
    </lineage>
</organism>
<feature type="domain" description="Solute-binding protein family 3/N-terminal" evidence="5">
    <location>
        <begin position="54"/>
        <end position="282"/>
    </location>
</feature>
<dbReference type="GO" id="GO:0016020">
    <property type="term" value="C:membrane"/>
    <property type="evidence" value="ECO:0007669"/>
    <property type="project" value="InterPro"/>
</dbReference>
<comment type="subcellular location">
    <subcellularLocation>
        <location evidence="1">Periplasm</location>
    </subcellularLocation>
</comment>